<keyword evidence="1" id="KW-1133">Transmembrane helix</keyword>
<protein>
    <submittedName>
        <fullName evidence="2">Uncharacterized protein</fullName>
    </submittedName>
</protein>
<keyword evidence="1" id="KW-0472">Membrane</keyword>
<evidence type="ECO:0000256" key="1">
    <source>
        <dbReference type="SAM" id="Phobius"/>
    </source>
</evidence>
<keyword evidence="3" id="KW-1185">Reference proteome</keyword>
<proteinExistence type="predicted"/>
<dbReference type="EMBL" id="MU157828">
    <property type="protein sequence ID" value="KAF9533537.1"/>
    <property type="molecule type" value="Genomic_DNA"/>
</dbReference>
<evidence type="ECO:0000313" key="2">
    <source>
        <dbReference type="EMBL" id="KAF9533537.1"/>
    </source>
</evidence>
<dbReference type="AlphaFoldDB" id="A0A9P6JTW1"/>
<sequence>MVVTISVLLQALQHFIIMLISFKSFYLIRNSFSSHSFSVSVILPSQFTSRTCAFTLVS</sequence>
<name>A0A9P6JTW1_9AGAR</name>
<organism evidence="2 3">
    <name type="scientific">Crepidotus variabilis</name>
    <dbReference type="NCBI Taxonomy" id="179855"/>
    <lineage>
        <taxon>Eukaryota</taxon>
        <taxon>Fungi</taxon>
        <taxon>Dikarya</taxon>
        <taxon>Basidiomycota</taxon>
        <taxon>Agaricomycotina</taxon>
        <taxon>Agaricomycetes</taxon>
        <taxon>Agaricomycetidae</taxon>
        <taxon>Agaricales</taxon>
        <taxon>Agaricineae</taxon>
        <taxon>Crepidotaceae</taxon>
        <taxon>Crepidotus</taxon>
    </lineage>
</organism>
<dbReference type="Proteomes" id="UP000807306">
    <property type="component" value="Unassembled WGS sequence"/>
</dbReference>
<feature type="transmembrane region" description="Helical" evidence="1">
    <location>
        <begin position="6"/>
        <end position="28"/>
    </location>
</feature>
<comment type="caution">
    <text evidence="2">The sequence shown here is derived from an EMBL/GenBank/DDBJ whole genome shotgun (WGS) entry which is preliminary data.</text>
</comment>
<gene>
    <name evidence="2" type="ORF">CPB83DRAFT_845445</name>
</gene>
<evidence type="ECO:0000313" key="3">
    <source>
        <dbReference type="Proteomes" id="UP000807306"/>
    </source>
</evidence>
<reference evidence="2" key="1">
    <citation type="submission" date="2020-11" db="EMBL/GenBank/DDBJ databases">
        <authorList>
            <consortium name="DOE Joint Genome Institute"/>
            <person name="Ahrendt S."/>
            <person name="Riley R."/>
            <person name="Andreopoulos W."/>
            <person name="Labutti K."/>
            <person name="Pangilinan J."/>
            <person name="Ruiz-Duenas F.J."/>
            <person name="Barrasa J.M."/>
            <person name="Sanchez-Garcia M."/>
            <person name="Camarero S."/>
            <person name="Miyauchi S."/>
            <person name="Serrano A."/>
            <person name="Linde D."/>
            <person name="Babiker R."/>
            <person name="Drula E."/>
            <person name="Ayuso-Fernandez I."/>
            <person name="Pacheco R."/>
            <person name="Padilla G."/>
            <person name="Ferreira P."/>
            <person name="Barriuso J."/>
            <person name="Kellner H."/>
            <person name="Castanera R."/>
            <person name="Alfaro M."/>
            <person name="Ramirez L."/>
            <person name="Pisabarro A.G."/>
            <person name="Kuo A."/>
            <person name="Tritt A."/>
            <person name="Lipzen A."/>
            <person name="He G."/>
            <person name="Yan M."/>
            <person name="Ng V."/>
            <person name="Cullen D."/>
            <person name="Martin F."/>
            <person name="Rosso M.-N."/>
            <person name="Henrissat B."/>
            <person name="Hibbett D."/>
            <person name="Martinez A.T."/>
            <person name="Grigoriev I.V."/>
        </authorList>
    </citation>
    <scope>NUCLEOTIDE SEQUENCE</scope>
    <source>
        <strain evidence="2">CBS 506.95</strain>
    </source>
</reference>
<keyword evidence="1" id="KW-0812">Transmembrane</keyword>
<accession>A0A9P6JTW1</accession>